<dbReference type="Pfam" id="PF03992">
    <property type="entry name" value="ABM"/>
    <property type="match status" value="1"/>
</dbReference>
<dbReference type="EC" id="1.-.-.-" evidence="2"/>
<comment type="caution">
    <text evidence="2">The sequence shown here is derived from an EMBL/GenBank/DDBJ whole genome shotgun (WGS) entry which is preliminary data.</text>
</comment>
<dbReference type="PANTHER" id="PTHR33336">
    <property type="entry name" value="QUINOL MONOOXYGENASE YGIN-RELATED"/>
    <property type="match status" value="1"/>
</dbReference>
<feature type="domain" description="ABM" evidence="1">
    <location>
        <begin position="5"/>
        <end position="94"/>
    </location>
</feature>
<gene>
    <name evidence="2" type="ORF">QJV33_06695</name>
</gene>
<keyword evidence="3" id="KW-1185">Reference proteome</keyword>
<sequence>MSQELKVIAKCALQSDAWEVISTVVKECVAQSRKEVGNRFYTVHFEQGNHNHMVFIEHWDSQSALDLHMKTEHFQNLVKKVTPYLEQPMEVSLLEEIKD</sequence>
<evidence type="ECO:0000313" key="2">
    <source>
        <dbReference type="EMBL" id="MDI2112976.1"/>
    </source>
</evidence>
<evidence type="ECO:0000313" key="3">
    <source>
        <dbReference type="Proteomes" id="UP001431775"/>
    </source>
</evidence>
<dbReference type="Proteomes" id="UP001431775">
    <property type="component" value="Unassembled WGS sequence"/>
</dbReference>
<dbReference type="SUPFAM" id="SSF54909">
    <property type="entry name" value="Dimeric alpha+beta barrel"/>
    <property type="match status" value="1"/>
</dbReference>
<dbReference type="RefSeq" id="WP_281462598.1">
    <property type="nucleotide sequence ID" value="NZ_JASBAN010000001.1"/>
</dbReference>
<dbReference type="Gene3D" id="3.30.70.100">
    <property type="match status" value="1"/>
</dbReference>
<dbReference type="InterPro" id="IPR011008">
    <property type="entry name" value="Dimeric_a/b-barrel"/>
</dbReference>
<reference evidence="2" key="1">
    <citation type="submission" date="2023-05" db="EMBL/GenBank/DDBJ databases">
        <title>Whole genome sequence of Commensalibacter sp.</title>
        <authorList>
            <person name="Charoenyingcharoen P."/>
            <person name="Yukphan P."/>
        </authorList>
    </citation>
    <scope>NUCLEOTIDE SEQUENCE</scope>
    <source>
        <strain evidence="2">TBRC 10068</strain>
    </source>
</reference>
<proteinExistence type="predicted"/>
<keyword evidence="2" id="KW-0560">Oxidoreductase</keyword>
<name>A0ABT6Q7U6_9PROT</name>
<dbReference type="PANTHER" id="PTHR33336:SF3">
    <property type="entry name" value="ABM DOMAIN-CONTAINING PROTEIN"/>
    <property type="match status" value="1"/>
</dbReference>
<evidence type="ECO:0000259" key="1">
    <source>
        <dbReference type="PROSITE" id="PS51725"/>
    </source>
</evidence>
<organism evidence="2 3">
    <name type="scientific">Commensalibacter nepenthis</name>
    <dbReference type="NCBI Taxonomy" id="3043872"/>
    <lineage>
        <taxon>Bacteria</taxon>
        <taxon>Pseudomonadati</taxon>
        <taxon>Pseudomonadota</taxon>
        <taxon>Alphaproteobacteria</taxon>
        <taxon>Acetobacterales</taxon>
        <taxon>Acetobacteraceae</taxon>
    </lineage>
</organism>
<accession>A0ABT6Q7U6</accession>
<dbReference type="EMBL" id="JASBAN010000001">
    <property type="protein sequence ID" value="MDI2112976.1"/>
    <property type="molecule type" value="Genomic_DNA"/>
</dbReference>
<keyword evidence="2" id="KW-0503">Monooxygenase</keyword>
<dbReference type="InterPro" id="IPR007138">
    <property type="entry name" value="ABM_dom"/>
</dbReference>
<dbReference type="InterPro" id="IPR050744">
    <property type="entry name" value="AI-2_Isomerase_LsrG"/>
</dbReference>
<dbReference type="PROSITE" id="PS51725">
    <property type="entry name" value="ABM"/>
    <property type="match status" value="1"/>
</dbReference>
<dbReference type="GO" id="GO:0004497">
    <property type="term" value="F:monooxygenase activity"/>
    <property type="evidence" value="ECO:0007669"/>
    <property type="project" value="UniProtKB-KW"/>
</dbReference>
<protein>
    <submittedName>
        <fullName evidence="2">Quinol monooxygenase</fullName>
        <ecNumber evidence="2">1.-.-.-</ecNumber>
    </submittedName>
</protein>